<evidence type="ECO:0000256" key="1">
    <source>
        <dbReference type="SAM" id="SignalP"/>
    </source>
</evidence>
<name>A0A7X3MHA2_9FIRM</name>
<reference evidence="2 3" key="1">
    <citation type="submission" date="2019-12" db="EMBL/GenBank/DDBJ databases">
        <title>Sporaefaciens musculi gen. nov., sp. nov., a novel bacterium isolated from the caecum of an obese mouse.</title>
        <authorList>
            <person name="Rasmussen T.S."/>
            <person name="Streidl T."/>
            <person name="Hitch T.C.A."/>
            <person name="Wortmann E."/>
            <person name="Deptula P."/>
            <person name="Hansen M."/>
            <person name="Nielsen D.S."/>
            <person name="Clavel T."/>
            <person name="Vogensen F.K."/>
        </authorList>
    </citation>
    <scope>NUCLEOTIDE SEQUENCE [LARGE SCALE GENOMIC DNA]</scope>
    <source>
        <strain evidence="2 3">WCA-9-b2</strain>
    </source>
</reference>
<comment type="caution">
    <text evidence="2">The sequence shown here is derived from an EMBL/GenBank/DDBJ whole genome shotgun (WGS) entry which is preliminary data.</text>
</comment>
<feature type="chain" id="PRO_5030518550" evidence="1">
    <location>
        <begin position="28"/>
        <end position="185"/>
    </location>
</feature>
<protein>
    <submittedName>
        <fullName evidence="2">Uncharacterized protein</fullName>
    </submittedName>
</protein>
<feature type="signal peptide" evidence="1">
    <location>
        <begin position="1"/>
        <end position="27"/>
    </location>
</feature>
<dbReference type="AlphaFoldDB" id="A0A7X3MHA2"/>
<keyword evidence="1" id="KW-0732">Signal</keyword>
<gene>
    <name evidence="2" type="ORF">GN277_13655</name>
</gene>
<keyword evidence="3" id="KW-1185">Reference proteome</keyword>
<evidence type="ECO:0000313" key="2">
    <source>
        <dbReference type="EMBL" id="MXP76401.1"/>
    </source>
</evidence>
<dbReference type="Proteomes" id="UP000460412">
    <property type="component" value="Unassembled WGS sequence"/>
</dbReference>
<organism evidence="2 3">
    <name type="scientific">Sporofaciens musculi</name>
    <dbReference type="NCBI Taxonomy" id="2681861"/>
    <lineage>
        <taxon>Bacteria</taxon>
        <taxon>Bacillati</taxon>
        <taxon>Bacillota</taxon>
        <taxon>Clostridia</taxon>
        <taxon>Lachnospirales</taxon>
        <taxon>Lachnospiraceae</taxon>
        <taxon>Sporofaciens</taxon>
    </lineage>
</organism>
<proteinExistence type="predicted"/>
<sequence>MVKLGKKIVSLALVLGLTLSMGMVSFASGSASAPVYKSPAVTSDGTVTSNSTEVKITAYDPAYYSVADAKLRTTAGLRKILGSYYREGMNLQLLHVTEVVPTREVSKANPLTVGFTVPKVSAGDTIFVLHCYAPSYTNWEVITPDAVGDEFVSATFTNLSPVAFVKATRPQASGNDTGLSPKTGM</sequence>
<dbReference type="RefSeq" id="WP_159751540.1">
    <property type="nucleotide sequence ID" value="NZ_CASSPE010000118.1"/>
</dbReference>
<evidence type="ECO:0000313" key="3">
    <source>
        <dbReference type="Proteomes" id="UP000460412"/>
    </source>
</evidence>
<dbReference type="EMBL" id="WUQX01000001">
    <property type="protein sequence ID" value="MXP76401.1"/>
    <property type="molecule type" value="Genomic_DNA"/>
</dbReference>
<accession>A0A7X3MHA2</accession>